<sequence>MNLAHSGDSTLEYLASIGGTLQLLLVIVTGRVRLITLAFGDYALIWWTSILDDIRRGIIEPCENWYDLKCMMRKRSVEEFYKEMEMTMLGAQIREREEVTIVRFMQGLNKDIQDEVDLHVYGSLGELVHQVVKVEILQKRWSALRRYTASTSGWKGKYKEKEKVRSNKSPKKGSEPFLGPKKLFVTPSTPRTSSIKCFKCLGKGHIAL</sequence>
<dbReference type="OrthoDB" id="1747743at2759"/>
<evidence type="ECO:0000313" key="2">
    <source>
        <dbReference type="EMBL" id="RDX84251.1"/>
    </source>
</evidence>
<organism evidence="2 3">
    <name type="scientific">Mucuna pruriens</name>
    <name type="common">Velvet bean</name>
    <name type="synonym">Dolichos pruriens</name>
    <dbReference type="NCBI Taxonomy" id="157652"/>
    <lineage>
        <taxon>Eukaryota</taxon>
        <taxon>Viridiplantae</taxon>
        <taxon>Streptophyta</taxon>
        <taxon>Embryophyta</taxon>
        <taxon>Tracheophyta</taxon>
        <taxon>Spermatophyta</taxon>
        <taxon>Magnoliopsida</taxon>
        <taxon>eudicotyledons</taxon>
        <taxon>Gunneridae</taxon>
        <taxon>Pentapetalae</taxon>
        <taxon>rosids</taxon>
        <taxon>fabids</taxon>
        <taxon>Fabales</taxon>
        <taxon>Fabaceae</taxon>
        <taxon>Papilionoideae</taxon>
        <taxon>50 kb inversion clade</taxon>
        <taxon>NPAAA clade</taxon>
        <taxon>indigoferoid/millettioid clade</taxon>
        <taxon>Phaseoleae</taxon>
        <taxon>Mucuna</taxon>
    </lineage>
</organism>
<reference evidence="2" key="1">
    <citation type="submission" date="2018-05" db="EMBL/GenBank/DDBJ databases">
        <title>Draft genome of Mucuna pruriens seed.</title>
        <authorList>
            <person name="Nnadi N.E."/>
            <person name="Vos R."/>
            <person name="Hasami M.H."/>
            <person name="Devisetty U.K."/>
            <person name="Aguiy J.C."/>
        </authorList>
    </citation>
    <scope>NUCLEOTIDE SEQUENCE [LARGE SCALE GENOMIC DNA]</scope>
    <source>
        <strain evidence="2">JCA_2017</strain>
    </source>
</reference>
<name>A0A371G150_MUCPR</name>
<gene>
    <name evidence="2" type="ORF">CR513_34726</name>
</gene>
<feature type="non-terminal residue" evidence="2">
    <location>
        <position position="1"/>
    </location>
</feature>
<protein>
    <recommendedName>
        <fullName evidence="4">Retrotransposon gag domain-containing protein</fullName>
    </recommendedName>
</protein>
<dbReference type="Proteomes" id="UP000257109">
    <property type="component" value="Unassembled WGS sequence"/>
</dbReference>
<accession>A0A371G150</accession>
<dbReference type="EMBL" id="QJKJ01007105">
    <property type="protein sequence ID" value="RDX84251.1"/>
    <property type="molecule type" value="Genomic_DNA"/>
</dbReference>
<dbReference type="AlphaFoldDB" id="A0A371G150"/>
<comment type="caution">
    <text evidence="2">The sequence shown here is derived from an EMBL/GenBank/DDBJ whole genome shotgun (WGS) entry which is preliminary data.</text>
</comment>
<evidence type="ECO:0000313" key="3">
    <source>
        <dbReference type="Proteomes" id="UP000257109"/>
    </source>
</evidence>
<dbReference type="PANTHER" id="PTHR35046:SF9">
    <property type="entry name" value="RNA-DIRECTED DNA POLYMERASE"/>
    <property type="match status" value="1"/>
</dbReference>
<evidence type="ECO:0000256" key="1">
    <source>
        <dbReference type="SAM" id="MobiDB-lite"/>
    </source>
</evidence>
<dbReference type="PANTHER" id="PTHR35046">
    <property type="entry name" value="ZINC KNUCKLE (CCHC-TYPE) FAMILY PROTEIN"/>
    <property type="match status" value="1"/>
</dbReference>
<proteinExistence type="predicted"/>
<feature type="region of interest" description="Disordered" evidence="1">
    <location>
        <begin position="158"/>
        <end position="182"/>
    </location>
</feature>
<keyword evidence="3" id="KW-1185">Reference proteome</keyword>
<evidence type="ECO:0008006" key="4">
    <source>
        <dbReference type="Google" id="ProtNLM"/>
    </source>
</evidence>